<dbReference type="Proteomes" id="UP000587524">
    <property type="component" value="Unassembled WGS sequence"/>
</dbReference>
<keyword evidence="2" id="KW-1185">Reference proteome</keyword>
<evidence type="ECO:0000313" key="2">
    <source>
        <dbReference type="Proteomes" id="UP000587524"/>
    </source>
</evidence>
<protein>
    <submittedName>
        <fullName evidence="1">Uncharacterized protein</fullName>
    </submittedName>
</protein>
<reference evidence="1 2" key="1">
    <citation type="submission" date="2020-08" db="EMBL/GenBank/DDBJ databases">
        <title>Genomic Encyclopedia of Type Strains, Phase IV (KMG-IV): sequencing the most valuable type-strain genomes for metagenomic binning, comparative biology and taxonomic classification.</title>
        <authorList>
            <person name="Goeker M."/>
        </authorList>
    </citation>
    <scope>NUCLEOTIDE SEQUENCE [LARGE SCALE GENOMIC DNA]</scope>
    <source>
        <strain evidence="1 2">DSM 17455</strain>
    </source>
</reference>
<accession>A0ABR6C0X9</accession>
<dbReference type="RefSeq" id="WP_182573429.1">
    <property type="nucleotide sequence ID" value="NZ_JACJHY010000002.1"/>
</dbReference>
<gene>
    <name evidence="1" type="ORF">HNQ97_000567</name>
</gene>
<proteinExistence type="predicted"/>
<comment type="caution">
    <text evidence="1">The sequence shown here is derived from an EMBL/GenBank/DDBJ whole genome shotgun (WGS) entry which is preliminary data.</text>
</comment>
<sequence length="73" mass="8229">MFPPKPVPTVEIVNHSERYVLFSDGVTSPITTYFDDEGEECDYDDAVVFVAGDDAHGWWTITIPDDEVEVVLH</sequence>
<organism evidence="1 2">
    <name type="scientific">Aminobacter ciceronei</name>
    <dbReference type="NCBI Taxonomy" id="150723"/>
    <lineage>
        <taxon>Bacteria</taxon>
        <taxon>Pseudomonadati</taxon>
        <taxon>Pseudomonadota</taxon>
        <taxon>Alphaproteobacteria</taxon>
        <taxon>Hyphomicrobiales</taxon>
        <taxon>Phyllobacteriaceae</taxon>
        <taxon>Aminobacter</taxon>
    </lineage>
</organism>
<evidence type="ECO:0000313" key="1">
    <source>
        <dbReference type="EMBL" id="MBA9018581.1"/>
    </source>
</evidence>
<dbReference type="EMBL" id="JACJHZ010000002">
    <property type="protein sequence ID" value="MBA9018581.1"/>
    <property type="molecule type" value="Genomic_DNA"/>
</dbReference>
<name>A0ABR6C0X9_9HYPH</name>